<dbReference type="InterPro" id="IPR050769">
    <property type="entry name" value="NAT_camello-type"/>
</dbReference>
<dbReference type="SUPFAM" id="SSF55729">
    <property type="entry name" value="Acyl-CoA N-acyltransferases (Nat)"/>
    <property type="match status" value="1"/>
</dbReference>
<reference evidence="3" key="1">
    <citation type="submission" date="2022-05" db="EMBL/GenBank/DDBJ databases">
        <title>Novel bacterial taxa in a minimal lignocellulolytic consortium and its capacity to transform plastics disclosed by genome-resolved metagenomics.</title>
        <authorList>
            <person name="Rodriguez C.A.D."/>
            <person name="Diaz-Garcia L."/>
            <person name="Herrera K."/>
            <person name="Tarazona N.A."/>
            <person name="Sproer C."/>
            <person name="Overmann J."/>
            <person name="Jimenez D.J."/>
        </authorList>
    </citation>
    <scope>NUCLEOTIDE SEQUENCE</scope>
    <source>
        <strain evidence="3">MAG5</strain>
    </source>
</reference>
<dbReference type="CDD" id="cd04301">
    <property type="entry name" value="NAT_SF"/>
    <property type="match status" value="1"/>
</dbReference>
<evidence type="ECO:0000313" key="3">
    <source>
        <dbReference type="EMBL" id="URN96844.1"/>
    </source>
</evidence>
<name>A0A9J6ZLA4_9BACL</name>
<evidence type="ECO:0000313" key="4">
    <source>
        <dbReference type="Proteomes" id="UP001056756"/>
    </source>
</evidence>
<accession>A0A9J6ZLA4</accession>
<feature type="domain" description="N-acetyltransferase" evidence="2">
    <location>
        <begin position="1"/>
        <end position="147"/>
    </location>
</feature>
<dbReference type="EMBL" id="CP097899">
    <property type="protein sequence ID" value="URN96844.1"/>
    <property type="molecule type" value="Genomic_DNA"/>
</dbReference>
<gene>
    <name evidence="3" type="ORF">NAG76_14095</name>
</gene>
<sequence length="148" mass="16774">MIERIIKSSLESFNLNIPGTAYYDPQLGSLAQYYKEQLNSKYWVAVNKQNEVVGGVGITSLGQERGICELQKLYITPEAQGKGLAKDLMKVALEFAKEHYTHCYLETLKKLQTANLLYIKLGFQQLDRPLNGSEHNATDAWFLKDLSN</sequence>
<dbReference type="InterPro" id="IPR016181">
    <property type="entry name" value="Acyl_CoA_acyltransferase"/>
</dbReference>
<dbReference type="InterPro" id="IPR000182">
    <property type="entry name" value="GNAT_dom"/>
</dbReference>
<dbReference type="PROSITE" id="PS51186">
    <property type="entry name" value="GNAT"/>
    <property type="match status" value="1"/>
</dbReference>
<organism evidence="3 4">
    <name type="scientific">Candidatus Pristimantibacillus lignocellulolyticus</name>
    <dbReference type="NCBI Taxonomy" id="2994561"/>
    <lineage>
        <taxon>Bacteria</taxon>
        <taxon>Bacillati</taxon>
        <taxon>Bacillota</taxon>
        <taxon>Bacilli</taxon>
        <taxon>Bacillales</taxon>
        <taxon>Paenibacillaceae</taxon>
        <taxon>Candidatus Pristimantibacillus</taxon>
    </lineage>
</organism>
<dbReference type="PANTHER" id="PTHR13947:SF37">
    <property type="entry name" value="LD18367P"/>
    <property type="match status" value="1"/>
</dbReference>
<keyword evidence="1" id="KW-0808">Transferase</keyword>
<proteinExistence type="predicted"/>
<dbReference type="GO" id="GO:0008080">
    <property type="term" value="F:N-acetyltransferase activity"/>
    <property type="evidence" value="ECO:0007669"/>
    <property type="project" value="InterPro"/>
</dbReference>
<dbReference type="PANTHER" id="PTHR13947">
    <property type="entry name" value="GNAT FAMILY N-ACETYLTRANSFERASE"/>
    <property type="match status" value="1"/>
</dbReference>
<evidence type="ECO:0000259" key="2">
    <source>
        <dbReference type="PROSITE" id="PS51186"/>
    </source>
</evidence>
<evidence type="ECO:0000256" key="1">
    <source>
        <dbReference type="ARBA" id="ARBA00022679"/>
    </source>
</evidence>
<dbReference type="AlphaFoldDB" id="A0A9J6ZLA4"/>
<dbReference type="Pfam" id="PF00583">
    <property type="entry name" value="Acetyltransf_1"/>
    <property type="match status" value="1"/>
</dbReference>
<dbReference type="Gene3D" id="3.40.630.30">
    <property type="match status" value="1"/>
</dbReference>
<dbReference type="KEGG" id="plig:NAG76_14095"/>
<protein>
    <submittedName>
        <fullName evidence="3">GNAT family N-acetyltransferase</fullName>
    </submittedName>
</protein>
<dbReference type="Proteomes" id="UP001056756">
    <property type="component" value="Chromosome"/>
</dbReference>